<proteinExistence type="inferred from homology"/>
<reference evidence="11 12" key="1">
    <citation type="submission" date="2019-08" db="EMBL/GenBank/DDBJ databases">
        <title>In-depth cultivation of the pig gut microbiome towards novel bacterial diversity and tailored functional studies.</title>
        <authorList>
            <person name="Wylensek D."/>
            <person name="Hitch T.C.A."/>
            <person name="Clavel T."/>
        </authorList>
    </citation>
    <scope>NUCLEOTIDE SEQUENCE [LARGE SCALE GENOMIC DNA]</scope>
    <source>
        <strain evidence="11 12">MUC/MUC-530-WT-4D</strain>
    </source>
</reference>
<evidence type="ECO:0000256" key="8">
    <source>
        <dbReference type="ARBA" id="ARBA00049244"/>
    </source>
</evidence>
<dbReference type="NCBIfam" id="TIGR01128">
    <property type="entry name" value="holA"/>
    <property type="match status" value="1"/>
</dbReference>
<keyword evidence="6" id="KW-0239">DNA-directed DNA polymerase</keyword>
<dbReference type="Gene3D" id="1.10.8.60">
    <property type="match status" value="1"/>
</dbReference>
<dbReference type="Pfam" id="PF06144">
    <property type="entry name" value="DNA_pol3_delta"/>
    <property type="match status" value="1"/>
</dbReference>
<dbReference type="InterPro" id="IPR048466">
    <property type="entry name" value="DNA_pol3_delta-like_C"/>
</dbReference>
<evidence type="ECO:0000313" key="12">
    <source>
        <dbReference type="Proteomes" id="UP000474024"/>
    </source>
</evidence>
<evidence type="ECO:0000256" key="1">
    <source>
        <dbReference type="ARBA" id="ARBA00012417"/>
    </source>
</evidence>
<comment type="caution">
    <text evidence="11">The sequence shown here is derived from an EMBL/GenBank/DDBJ whole genome shotgun (WGS) entry which is preliminary data.</text>
</comment>
<evidence type="ECO:0000256" key="5">
    <source>
        <dbReference type="ARBA" id="ARBA00022705"/>
    </source>
</evidence>
<evidence type="ECO:0000256" key="7">
    <source>
        <dbReference type="ARBA" id="ARBA00034754"/>
    </source>
</evidence>
<dbReference type="InterPro" id="IPR008921">
    <property type="entry name" value="DNA_pol3_clamp-load_cplx_C"/>
</dbReference>
<dbReference type="GO" id="GO:0009360">
    <property type="term" value="C:DNA polymerase III complex"/>
    <property type="evidence" value="ECO:0007669"/>
    <property type="project" value="InterPro"/>
</dbReference>
<gene>
    <name evidence="11" type="primary">holA</name>
    <name evidence="11" type="ORF">FYJ75_07320</name>
</gene>
<dbReference type="EMBL" id="VUNI01000010">
    <property type="protein sequence ID" value="MST74842.1"/>
    <property type="molecule type" value="Genomic_DNA"/>
</dbReference>
<evidence type="ECO:0000313" key="11">
    <source>
        <dbReference type="EMBL" id="MST74842.1"/>
    </source>
</evidence>
<dbReference type="GO" id="GO:0006261">
    <property type="term" value="P:DNA-templated DNA replication"/>
    <property type="evidence" value="ECO:0007669"/>
    <property type="project" value="TreeGrafter"/>
</dbReference>
<dbReference type="SUPFAM" id="SSF48019">
    <property type="entry name" value="post-AAA+ oligomerization domain-like"/>
    <property type="match status" value="1"/>
</dbReference>
<dbReference type="EC" id="2.7.7.7" evidence="1"/>
<dbReference type="GO" id="GO:0003887">
    <property type="term" value="F:DNA-directed DNA polymerase activity"/>
    <property type="evidence" value="ECO:0007669"/>
    <property type="project" value="UniProtKB-KW"/>
</dbReference>
<keyword evidence="5" id="KW-0235">DNA replication</keyword>
<keyword evidence="3 11" id="KW-0808">Transferase</keyword>
<sequence>MKTIDEDIKTGQFKQAYLLYGEEAYLKKQYKDKLIHALTTEGDTMNFSTFSGKDINQKEIIDLAETLPLFADRRVILIEGSGFFKNQAEDIASYMADAAPSVCFIFVEDEVDKRNKMYKAVSKIGTAVEFGKQSDALLEKWIGGRIRREGKKITRDAFLLFTEKTGTDMENIDKELEKLLCYTLEKDVIETEDVEAITTEQISNKIFEMVDSIALHKQSHALELYYDLLALKEPAMRILYLISRQFHILLTVKLMTNHGFSNKDIAAKAGCPEWAVRKNQAQARGFQVEQLKQALKDGVDLEESVKTGRMNDQMAVELFILKYSRETKKEPTA</sequence>
<dbReference type="PANTHER" id="PTHR34388">
    <property type="entry name" value="DNA POLYMERASE III SUBUNIT DELTA"/>
    <property type="match status" value="1"/>
</dbReference>
<comment type="catalytic activity">
    <reaction evidence="8">
        <text>DNA(n) + a 2'-deoxyribonucleoside 5'-triphosphate = DNA(n+1) + diphosphate</text>
        <dbReference type="Rhea" id="RHEA:22508"/>
        <dbReference type="Rhea" id="RHEA-COMP:17339"/>
        <dbReference type="Rhea" id="RHEA-COMP:17340"/>
        <dbReference type="ChEBI" id="CHEBI:33019"/>
        <dbReference type="ChEBI" id="CHEBI:61560"/>
        <dbReference type="ChEBI" id="CHEBI:173112"/>
        <dbReference type="EC" id="2.7.7.7"/>
    </reaction>
</comment>
<organism evidence="11 12">
    <name type="scientific">Roseburia porci</name>
    <dbReference type="NCBI Taxonomy" id="2605790"/>
    <lineage>
        <taxon>Bacteria</taxon>
        <taxon>Bacillati</taxon>
        <taxon>Bacillota</taxon>
        <taxon>Clostridia</taxon>
        <taxon>Lachnospirales</taxon>
        <taxon>Lachnospiraceae</taxon>
        <taxon>Roseburia</taxon>
    </lineage>
</organism>
<dbReference type="InterPro" id="IPR010372">
    <property type="entry name" value="DNA_pol3_delta_N"/>
</dbReference>
<evidence type="ECO:0000256" key="6">
    <source>
        <dbReference type="ARBA" id="ARBA00022932"/>
    </source>
</evidence>
<feature type="domain" description="DNA polymerase III delta N-terminal" evidence="9">
    <location>
        <begin position="17"/>
        <end position="129"/>
    </location>
</feature>
<evidence type="ECO:0000259" key="9">
    <source>
        <dbReference type="Pfam" id="PF06144"/>
    </source>
</evidence>
<dbReference type="SUPFAM" id="SSF52540">
    <property type="entry name" value="P-loop containing nucleoside triphosphate hydrolases"/>
    <property type="match status" value="1"/>
</dbReference>
<dbReference type="Gene3D" id="1.20.272.10">
    <property type="match status" value="1"/>
</dbReference>
<evidence type="ECO:0000256" key="3">
    <source>
        <dbReference type="ARBA" id="ARBA00022679"/>
    </source>
</evidence>
<dbReference type="RefSeq" id="WP_154429809.1">
    <property type="nucleotide sequence ID" value="NZ_VUNI01000010.1"/>
</dbReference>
<comment type="similarity">
    <text evidence="7">Belongs to the DNA polymerase HolA subunit family.</text>
</comment>
<protein>
    <recommendedName>
        <fullName evidence="2">DNA polymerase III subunit delta</fullName>
        <ecNumber evidence="1">2.7.7.7</ecNumber>
    </recommendedName>
</protein>
<dbReference type="Proteomes" id="UP000474024">
    <property type="component" value="Unassembled WGS sequence"/>
</dbReference>
<dbReference type="PANTHER" id="PTHR34388:SF1">
    <property type="entry name" value="DNA POLYMERASE III SUBUNIT DELTA"/>
    <property type="match status" value="1"/>
</dbReference>
<keyword evidence="12" id="KW-1185">Reference proteome</keyword>
<dbReference type="InterPro" id="IPR027417">
    <property type="entry name" value="P-loop_NTPase"/>
</dbReference>
<dbReference type="InterPro" id="IPR005790">
    <property type="entry name" value="DNA_polIII_delta"/>
</dbReference>
<accession>A0A6L5YSB9</accession>
<dbReference type="GO" id="GO:0003677">
    <property type="term" value="F:DNA binding"/>
    <property type="evidence" value="ECO:0007669"/>
    <property type="project" value="InterPro"/>
</dbReference>
<feature type="domain" description="DNA polymerase III delta subunit-like C-terminal" evidence="10">
    <location>
        <begin position="204"/>
        <end position="323"/>
    </location>
</feature>
<name>A0A6L5YSB9_9FIRM</name>
<dbReference type="Gene3D" id="3.40.50.300">
    <property type="entry name" value="P-loop containing nucleotide triphosphate hydrolases"/>
    <property type="match status" value="1"/>
</dbReference>
<dbReference type="Pfam" id="PF21694">
    <property type="entry name" value="DNA_pol3_delta_C"/>
    <property type="match status" value="1"/>
</dbReference>
<evidence type="ECO:0000259" key="10">
    <source>
        <dbReference type="Pfam" id="PF21694"/>
    </source>
</evidence>
<dbReference type="AlphaFoldDB" id="A0A6L5YSB9"/>
<evidence type="ECO:0000256" key="2">
    <source>
        <dbReference type="ARBA" id="ARBA00017703"/>
    </source>
</evidence>
<evidence type="ECO:0000256" key="4">
    <source>
        <dbReference type="ARBA" id="ARBA00022695"/>
    </source>
</evidence>
<keyword evidence="4 11" id="KW-0548">Nucleotidyltransferase</keyword>